<evidence type="ECO:0000256" key="1">
    <source>
        <dbReference type="ARBA" id="ARBA00009018"/>
    </source>
</evidence>
<accession>A0A4Y9SCM2</accession>
<sequence>MNKNDGTAFTVGLTGGIGSGKSLVADMLGERGASIVDTDAIAHAMTAPHGPAMGAISASFGPEYVAADGSLDRARMRTLVFSDAGAKQRLEAILHPMIRAAAHAAAAAATGPYVVFVVPLLVESGGWKERVDRVLVVDCPEEVQIARVIARNGLPPAQVRAILAAQASREQRLAAADDVITNDGPREALAPLVDALHGRYLALAGRAQRERL</sequence>
<evidence type="ECO:0000313" key="7">
    <source>
        <dbReference type="EMBL" id="TFW18464.1"/>
    </source>
</evidence>
<evidence type="ECO:0000256" key="3">
    <source>
        <dbReference type="ARBA" id="ARBA00022840"/>
    </source>
</evidence>
<keyword evidence="3 5" id="KW-0067">ATP-binding</keyword>
<proteinExistence type="inferred from homology"/>
<evidence type="ECO:0000313" key="8">
    <source>
        <dbReference type="Proteomes" id="UP000298438"/>
    </source>
</evidence>
<dbReference type="AlphaFoldDB" id="A0A4Y9SCM2"/>
<dbReference type="NCBIfam" id="TIGR00152">
    <property type="entry name" value="dephospho-CoA kinase"/>
    <property type="match status" value="1"/>
</dbReference>
<dbReference type="GO" id="GO:0004140">
    <property type="term" value="F:dephospho-CoA kinase activity"/>
    <property type="evidence" value="ECO:0007669"/>
    <property type="project" value="UniProtKB-UniRule"/>
</dbReference>
<comment type="function">
    <text evidence="5">Catalyzes the phosphorylation of the 3'-hydroxyl group of dephosphocoenzyme A to form coenzyme A.</text>
</comment>
<organism evidence="7 8">
    <name type="scientific">Zemynaea arenosa</name>
    <dbReference type="NCBI Taxonomy" id="2561931"/>
    <lineage>
        <taxon>Bacteria</taxon>
        <taxon>Pseudomonadati</taxon>
        <taxon>Pseudomonadota</taxon>
        <taxon>Betaproteobacteria</taxon>
        <taxon>Burkholderiales</taxon>
        <taxon>Oxalobacteraceae</taxon>
        <taxon>Telluria group</taxon>
        <taxon>Zemynaea</taxon>
    </lineage>
</organism>
<dbReference type="GO" id="GO:0005524">
    <property type="term" value="F:ATP binding"/>
    <property type="evidence" value="ECO:0007669"/>
    <property type="project" value="UniProtKB-UniRule"/>
</dbReference>
<dbReference type="Proteomes" id="UP000298438">
    <property type="component" value="Unassembled WGS sequence"/>
</dbReference>
<keyword evidence="4 5" id="KW-0173">Coenzyme A biosynthesis</keyword>
<keyword evidence="5" id="KW-0963">Cytoplasm</keyword>
<comment type="caution">
    <text evidence="7">The sequence shown here is derived from an EMBL/GenBank/DDBJ whole genome shotgun (WGS) entry which is preliminary data.</text>
</comment>
<gene>
    <name evidence="5" type="primary">coaE</name>
    <name evidence="7" type="ORF">E4L96_13095</name>
</gene>
<dbReference type="UniPathway" id="UPA00241">
    <property type="reaction ID" value="UER00356"/>
</dbReference>
<feature type="binding site" evidence="5">
    <location>
        <begin position="18"/>
        <end position="23"/>
    </location>
    <ligand>
        <name>ATP</name>
        <dbReference type="ChEBI" id="CHEBI:30616"/>
    </ligand>
</feature>
<dbReference type="PROSITE" id="PS51219">
    <property type="entry name" value="DPCK"/>
    <property type="match status" value="1"/>
</dbReference>
<dbReference type="InterPro" id="IPR027417">
    <property type="entry name" value="P-loop_NTPase"/>
</dbReference>
<dbReference type="Pfam" id="PF01121">
    <property type="entry name" value="CoaE"/>
    <property type="match status" value="1"/>
</dbReference>
<dbReference type="EMBL" id="SPVF01000161">
    <property type="protein sequence ID" value="TFW18464.1"/>
    <property type="molecule type" value="Genomic_DNA"/>
</dbReference>
<dbReference type="CDD" id="cd02022">
    <property type="entry name" value="DPCK"/>
    <property type="match status" value="1"/>
</dbReference>
<dbReference type="OrthoDB" id="9812943at2"/>
<comment type="catalytic activity">
    <reaction evidence="5">
        <text>3'-dephospho-CoA + ATP = ADP + CoA + H(+)</text>
        <dbReference type="Rhea" id="RHEA:18245"/>
        <dbReference type="ChEBI" id="CHEBI:15378"/>
        <dbReference type="ChEBI" id="CHEBI:30616"/>
        <dbReference type="ChEBI" id="CHEBI:57287"/>
        <dbReference type="ChEBI" id="CHEBI:57328"/>
        <dbReference type="ChEBI" id="CHEBI:456216"/>
        <dbReference type="EC" id="2.7.1.24"/>
    </reaction>
</comment>
<dbReference type="EC" id="2.7.1.24" evidence="5 6"/>
<dbReference type="PANTHER" id="PTHR10695:SF46">
    <property type="entry name" value="BIFUNCTIONAL COENZYME A SYNTHASE-RELATED"/>
    <property type="match status" value="1"/>
</dbReference>
<name>A0A4Y9SCM2_9BURK</name>
<evidence type="ECO:0000256" key="4">
    <source>
        <dbReference type="ARBA" id="ARBA00022993"/>
    </source>
</evidence>
<comment type="similarity">
    <text evidence="1 5">Belongs to the CoaE family.</text>
</comment>
<comment type="pathway">
    <text evidence="5">Cofactor biosynthesis; coenzyme A biosynthesis; CoA from (R)-pantothenate: step 5/5.</text>
</comment>
<dbReference type="Gene3D" id="3.40.50.300">
    <property type="entry name" value="P-loop containing nucleotide triphosphate hydrolases"/>
    <property type="match status" value="1"/>
</dbReference>
<evidence type="ECO:0000256" key="5">
    <source>
        <dbReference type="HAMAP-Rule" id="MF_00376"/>
    </source>
</evidence>
<dbReference type="GO" id="GO:0005737">
    <property type="term" value="C:cytoplasm"/>
    <property type="evidence" value="ECO:0007669"/>
    <property type="project" value="UniProtKB-SubCell"/>
</dbReference>
<keyword evidence="2 5" id="KW-0547">Nucleotide-binding</keyword>
<keyword evidence="5 7" id="KW-0418">Kinase</keyword>
<evidence type="ECO:0000256" key="6">
    <source>
        <dbReference type="NCBIfam" id="TIGR00152"/>
    </source>
</evidence>
<dbReference type="GO" id="GO:0015937">
    <property type="term" value="P:coenzyme A biosynthetic process"/>
    <property type="evidence" value="ECO:0007669"/>
    <property type="project" value="UniProtKB-UniRule"/>
</dbReference>
<comment type="subcellular location">
    <subcellularLocation>
        <location evidence="5">Cytoplasm</location>
    </subcellularLocation>
</comment>
<protein>
    <recommendedName>
        <fullName evidence="5 6">Dephospho-CoA kinase</fullName>
        <ecNumber evidence="5 6">2.7.1.24</ecNumber>
    </recommendedName>
    <alternativeName>
        <fullName evidence="5">Dephosphocoenzyme A kinase</fullName>
    </alternativeName>
</protein>
<keyword evidence="8" id="KW-1185">Reference proteome</keyword>
<evidence type="ECO:0000256" key="2">
    <source>
        <dbReference type="ARBA" id="ARBA00022741"/>
    </source>
</evidence>
<reference evidence="7 8" key="1">
    <citation type="submission" date="2019-03" db="EMBL/GenBank/DDBJ databases">
        <title>Draft Genome Sequence of Massilia arenosa sp. nov., a Novel Massilia Species Isolated from a Sandy-loam Maize Soil.</title>
        <authorList>
            <person name="Raths R."/>
            <person name="Peta V."/>
            <person name="Bucking H."/>
        </authorList>
    </citation>
    <scope>NUCLEOTIDE SEQUENCE [LARGE SCALE GENOMIC DNA]</scope>
    <source>
        <strain evidence="7 8">MC02</strain>
    </source>
</reference>
<dbReference type="PANTHER" id="PTHR10695">
    <property type="entry name" value="DEPHOSPHO-COA KINASE-RELATED"/>
    <property type="match status" value="1"/>
</dbReference>
<dbReference type="InterPro" id="IPR001977">
    <property type="entry name" value="Depp_CoAkinase"/>
</dbReference>
<dbReference type="RefSeq" id="WP_135207672.1">
    <property type="nucleotide sequence ID" value="NZ_SPVF01000161.1"/>
</dbReference>
<dbReference type="SUPFAM" id="SSF52540">
    <property type="entry name" value="P-loop containing nucleoside triphosphate hydrolases"/>
    <property type="match status" value="1"/>
</dbReference>
<keyword evidence="5 7" id="KW-0808">Transferase</keyword>
<dbReference type="HAMAP" id="MF_00376">
    <property type="entry name" value="Dephospho_CoA_kinase"/>
    <property type="match status" value="1"/>
</dbReference>